<dbReference type="AlphaFoldDB" id="A0A212JTA3"/>
<keyword evidence="1" id="KW-0732">Signal</keyword>
<dbReference type="PROSITE" id="PS51257">
    <property type="entry name" value="PROKAR_LIPOPROTEIN"/>
    <property type="match status" value="1"/>
</dbReference>
<dbReference type="EMBL" id="FLUO01000001">
    <property type="protein sequence ID" value="SBW02663.1"/>
    <property type="molecule type" value="Genomic_DNA"/>
</dbReference>
<gene>
    <name evidence="2" type="ORF">KL86APRO_11625</name>
</gene>
<organism evidence="2">
    <name type="scientific">uncultured Alphaproteobacteria bacterium</name>
    <dbReference type="NCBI Taxonomy" id="91750"/>
    <lineage>
        <taxon>Bacteria</taxon>
        <taxon>Pseudomonadati</taxon>
        <taxon>Pseudomonadota</taxon>
        <taxon>Alphaproteobacteria</taxon>
        <taxon>environmental samples</taxon>
    </lineage>
</organism>
<reference evidence="2" key="1">
    <citation type="submission" date="2016-04" db="EMBL/GenBank/DDBJ databases">
        <authorList>
            <person name="Evans L.H."/>
            <person name="Alamgir A."/>
            <person name="Owens N."/>
            <person name="Weber N.D."/>
            <person name="Virtaneva K."/>
            <person name="Barbian K."/>
            <person name="Babar A."/>
            <person name="Rosenke K."/>
        </authorList>
    </citation>
    <scope>NUCLEOTIDE SEQUENCE</scope>
    <source>
        <strain evidence="2">86</strain>
    </source>
</reference>
<accession>A0A212JTA3</accession>
<dbReference type="PROSITE" id="PS51318">
    <property type="entry name" value="TAT"/>
    <property type="match status" value="1"/>
</dbReference>
<name>A0A212JTA3_9PROT</name>
<proteinExistence type="predicted"/>
<dbReference type="InterPro" id="IPR006311">
    <property type="entry name" value="TAT_signal"/>
</dbReference>
<evidence type="ECO:0008006" key="3">
    <source>
        <dbReference type="Google" id="ProtNLM"/>
    </source>
</evidence>
<evidence type="ECO:0000256" key="1">
    <source>
        <dbReference type="SAM" id="SignalP"/>
    </source>
</evidence>
<feature type="chain" id="PRO_5012532866" description="Lipoprotein" evidence="1">
    <location>
        <begin position="28"/>
        <end position="206"/>
    </location>
</feature>
<evidence type="ECO:0000313" key="2">
    <source>
        <dbReference type="EMBL" id="SBW02663.1"/>
    </source>
</evidence>
<sequence length="206" mass="22961">MSVRRFALGRRAMVSGIGAAVVALGLAACTTTPPAPVYPDIRFTNVDPLVINALRVEISSDYRPTFTPPNVEHLMPISPERMARQWALDRLQPLRSGTAVARFNILDARVTETKLTTTQGIKGAFTDEPGERYDAELRVRFSLDDPARAYHGEVETSVRRSLTVQKDASLNEREKVWYELVEKLGSDFDAAMANNLRNYLPDALAR</sequence>
<feature type="signal peptide" evidence="1">
    <location>
        <begin position="1"/>
        <end position="27"/>
    </location>
</feature>
<protein>
    <recommendedName>
        <fullName evidence="3">Lipoprotein</fullName>
    </recommendedName>
</protein>